<proteinExistence type="inferred from homology"/>
<dbReference type="Pfam" id="PF13890">
    <property type="entry name" value="Rab3-GTPase_cat"/>
    <property type="match status" value="1"/>
</dbReference>
<dbReference type="AlphaFoldDB" id="A0A3P6TKB8"/>
<dbReference type="InterPro" id="IPR045700">
    <property type="entry name" value="Rab3GAP1"/>
</dbReference>
<dbReference type="OrthoDB" id="17346at2759"/>
<sequence>MTSASMLSGAEGYDEDVFEIEDFTIVTIKEGLCAELEQLLRKWELTGDNGNSYSFTKSALAECQWDSKYEKITFGNNHLIVTYYWPKNLQRIEQETEANVIGADASDSFLTNASRLFCTSETDFCPGSIICNQFGVVEFILLTPSDWHSDKVSNEDQLRGLLSCITESAGKAGCALPIFVQYGERERQLYFGVCQNNSMRTNFESVHQRRGHPLKCHLSGCLDIFRETLQSSLMDEANLRISMQFDYVLQDKPCYEFPKNNIIEEEMLPTENASIIDISHLPFGATRDAIEEFGLSAIWTNIERGIAVEEQNLSNLDPQRALAWSAWVSIHKDASYLMSFCLRKLLEIAQSEEGSSSVLQQRVYWKQDASRALSSLLSPTVPENISIGSMETSENCFEPDIIGQWVDKVFGRTKREDILPSSNTSCDGDVESSCWMGEGSSSGPGGAVKSVQKSKACPTESINGDGKAVDIYQKLCVCYSVIVSAIKSCTDILATCKSAPESSLTCYISVALAQMLCSQNYSPTGFSDLWSTITHELQGYYEKNLYIPGLDECLDPDLSMCKFHQNLQLLQCAVKAKKRRESKNFFIEESQSCKSEEDEFFDASESLEKNDEMSRESNSSKAEGRLKPCGTLRLFHFSDRLIYEPVTQSRVPMTEDMLEKHAEYLASLKDPDERVRAQLEPLFSDMEAFKAANPGCCFEDFVRWHSPRDFIVNDENTGHLSSRMTGEDNTWQQTWNQAQPKPACRQKMLFDDLKAANKIISDFENLTMSGLIFYIIPVLFKCATMQLVDESKLYFTVIGDKLLNLCKKVLDCTKSNDLEDYLDAVKDMAQLEGLVTCCNVLYTQLVSAVDKKLTEDENCEIRQFAMSLVLSNEQNCGNVIDGGKAGAGYRVAIVRGLCGPVGSALKNLFFGSDVKSANRAEKRTLEQILTGDEDMPYRRRQYVMRCGARRPTLGSRTLPQRLYAAISKEEYRLCLALSSDTVLS</sequence>
<dbReference type="Proteomes" id="UP000277928">
    <property type="component" value="Unassembled WGS sequence"/>
</dbReference>
<protein>
    <recommendedName>
        <fullName evidence="5">Rab3 GTPase-activating protein catalytic subunit</fullName>
    </recommendedName>
</protein>
<evidence type="ECO:0000256" key="8">
    <source>
        <dbReference type="ARBA" id="ARBA00022824"/>
    </source>
</evidence>
<accession>A0A3P6TKB8</accession>
<evidence type="ECO:0000256" key="2">
    <source>
        <dbReference type="ARBA" id="ARBA00004240"/>
    </source>
</evidence>
<reference evidence="13 14" key="1">
    <citation type="submission" date="2018-08" db="EMBL/GenBank/DDBJ databases">
        <authorList>
            <person name="Laetsch R D."/>
            <person name="Stevens L."/>
            <person name="Kumar S."/>
            <person name="Blaxter L. M."/>
        </authorList>
    </citation>
    <scope>NUCLEOTIDE SEQUENCE [LARGE SCALE GENOMIC DNA]</scope>
</reference>
<organism evidence="13 14">
    <name type="scientific">Litomosoides sigmodontis</name>
    <name type="common">Filarial nematode worm</name>
    <dbReference type="NCBI Taxonomy" id="42156"/>
    <lineage>
        <taxon>Eukaryota</taxon>
        <taxon>Metazoa</taxon>
        <taxon>Ecdysozoa</taxon>
        <taxon>Nematoda</taxon>
        <taxon>Chromadorea</taxon>
        <taxon>Rhabditida</taxon>
        <taxon>Spirurina</taxon>
        <taxon>Spiruromorpha</taxon>
        <taxon>Filarioidea</taxon>
        <taxon>Onchocercidae</taxon>
        <taxon>Litomosoides</taxon>
    </lineage>
</organism>
<evidence type="ECO:0000259" key="11">
    <source>
        <dbReference type="Pfam" id="PF13890"/>
    </source>
</evidence>
<dbReference type="OMA" id="KYAKHRR"/>
<keyword evidence="6" id="KW-0343">GTPase activation</keyword>
<keyword evidence="7" id="KW-0963">Cytoplasm</keyword>
<dbReference type="InterPro" id="IPR026147">
    <property type="entry name" value="Rab3GAP1_conserved"/>
</dbReference>
<evidence type="ECO:0000256" key="9">
    <source>
        <dbReference type="ARBA" id="ARBA00023034"/>
    </source>
</evidence>
<evidence type="ECO:0000256" key="5">
    <source>
        <dbReference type="ARBA" id="ARBA00015817"/>
    </source>
</evidence>
<comment type="subcellular location">
    <subcellularLocation>
        <location evidence="3">Cytoplasm</location>
    </subcellularLocation>
    <subcellularLocation>
        <location evidence="2">Endoplasmic reticulum</location>
    </subcellularLocation>
    <subcellularLocation>
        <location evidence="1">Golgi apparatus</location>
        <location evidence="1">cis-Golgi network</location>
    </subcellularLocation>
</comment>
<evidence type="ECO:0000256" key="3">
    <source>
        <dbReference type="ARBA" id="ARBA00004496"/>
    </source>
</evidence>
<evidence type="ECO:0000256" key="7">
    <source>
        <dbReference type="ARBA" id="ARBA00022490"/>
    </source>
</evidence>
<evidence type="ECO:0000256" key="6">
    <source>
        <dbReference type="ARBA" id="ARBA00022468"/>
    </source>
</evidence>
<gene>
    <name evidence="13" type="ORF">NLS_LOCUS6351</name>
</gene>
<evidence type="ECO:0000313" key="14">
    <source>
        <dbReference type="Proteomes" id="UP000277928"/>
    </source>
</evidence>
<dbReference type="EMBL" id="UYRX01000553">
    <property type="protein sequence ID" value="VDK83779.1"/>
    <property type="molecule type" value="Genomic_DNA"/>
</dbReference>
<comment type="similarity">
    <text evidence="4">Belongs to the Rab3-GAP catalytic subunit family.</text>
</comment>
<dbReference type="PANTHER" id="PTHR21422:SF9">
    <property type="entry name" value="RAB3 GTPASE-ACTIVATING PROTEIN CATALYTIC SUBUNIT"/>
    <property type="match status" value="1"/>
</dbReference>
<keyword evidence="14" id="KW-1185">Reference proteome</keyword>
<keyword evidence="9" id="KW-0333">Golgi apparatus</keyword>
<feature type="domain" description="Rab3GAP catalytic subunit C-terminal" evidence="12">
    <location>
        <begin position="850"/>
        <end position="981"/>
    </location>
</feature>
<dbReference type="GO" id="GO:0005794">
    <property type="term" value="C:Golgi apparatus"/>
    <property type="evidence" value="ECO:0007669"/>
    <property type="project" value="UniProtKB-SubCell"/>
</dbReference>
<dbReference type="InterPro" id="IPR045698">
    <property type="entry name" value="Rab3GAP1_C"/>
</dbReference>
<dbReference type="GO" id="GO:0005783">
    <property type="term" value="C:endoplasmic reticulum"/>
    <property type="evidence" value="ECO:0007669"/>
    <property type="project" value="UniProtKB-SubCell"/>
</dbReference>
<evidence type="ECO:0000256" key="1">
    <source>
        <dbReference type="ARBA" id="ARBA00004222"/>
    </source>
</evidence>
<dbReference type="STRING" id="42156.A0A3P6TKB8"/>
<evidence type="ECO:0000313" key="13">
    <source>
        <dbReference type="EMBL" id="VDK83779.1"/>
    </source>
</evidence>
<evidence type="ECO:0000256" key="10">
    <source>
        <dbReference type="SAM" id="MobiDB-lite"/>
    </source>
</evidence>
<keyword evidence="8" id="KW-0256">Endoplasmic reticulum</keyword>
<feature type="domain" description="Rab3GAP catalytic subunit conserved" evidence="11">
    <location>
        <begin position="619"/>
        <end position="763"/>
    </location>
</feature>
<evidence type="ECO:0000259" key="12">
    <source>
        <dbReference type="Pfam" id="PF19533"/>
    </source>
</evidence>
<feature type="compositionally biased region" description="Basic and acidic residues" evidence="10">
    <location>
        <begin position="606"/>
        <end position="615"/>
    </location>
</feature>
<evidence type="ECO:0000256" key="4">
    <source>
        <dbReference type="ARBA" id="ARBA00008856"/>
    </source>
</evidence>
<name>A0A3P6TKB8_LITSI</name>
<feature type="region of interest" description="Disordered" evidence="10">
    <location>
        <begin position="604"/>
        <end position="624"/>
    </location>
</feature>
<dbReference type="PANTHER" id="PTHR21422">
    <property type="entry name" value="RAB3 GTPASE-ACTIVATING PROTEIN CATALYTIC SUBUNIT"/>
    <property type="match status" value="1"/>
</dbReference>
<dbReference type="Pfam" id="PF19533">
    <property type="entry name" value="Rab3-GAP_cat_C"/>
    <property type="match status" value="1"/>
</dbReference>
<dbReference type="GO" id="GO:0005096">
    <property type="term" value="F:GTPase activator activity"/>
    <property type="evidence" value="ECO:0007669"/>
    <property type="project" value="UniProtKB-KW"/>
</dbReference>